<name>A0ABW2YH51_9GAMM</name>
<gene>
    <name evidence="5" type="ORF">ACFQ0E_18250</name>
</gene>
<protein>
    <submittedName>
        <fullName evidence="5">Ankyrin repeat domain-containing protein</fullName>
    </submittedName>
</protein>
<dbReference type="Pfam" id="PF12796">
    <property type="entry name" value="Ank_2"/>
    <property type="match status" value="1"/>
</dbReference>
<proteinExistence type="predicted"/>
<evidence type="ECO:0000256" key="4">
    <source>
        <dbReference type="SAM" id="SignalP"/>
    </source>
</evidence>
<dbReference type="PROSITE" id="PS50297">
    <property type="entry name" value="ANK_REP_REGION"/>
    <property type="match status" value="2"/>
</dbReference>
<feature type="repeat" description="ANK" evidence="3">
    <location>
        <begin position="152"/>
        <end position="184"/>
    </location>
</feature>
<evidence type="ECO:0000313" key="6">
    <source>
        <dbReference type="Proteomes" id="UP001597110"/>
    </source>
</evidence>
<evidence type="ECO:0000256" key="3">
    <source>
        <dbReference type="PROSITE-ProRule" id="PRU00023"/>
    </source>
</evidence>
<dbReference type="EMBL" id="JBHTIF010000006">
    <property type="protein sequence ID" value="MFD0727539.1"/>
    <property type="molecule type" value="Genomic_DNA"/>
</dbReference>
<reference evidence="6" key="1">
    <citation type="journal article" date="2019" name="Int. J. Syst. Evol. Microbiol.">
        <title>The Global Catalogue of Microorganisms (GCM) 10K type strain sequencing project: providing services to taxonomists for standard genome sequencing and annotation.</title>
        <authorList>
            <consortium name="The Broad Institute Genomics Platform"/>
            <consortium name="The Broad Institute Genome Sequencing Center for Infectious Disease"/>
            <person name="Wu L."/>
            <person name="Ma J."/>
        </authorList>
    </citation>
    <scope>NUCLEOTIDE SEQUENCE [LARGE SCALE GENOMIC DNA]</scope>
    <source>
        <strain evidence="6">CCUG 55585</strain>
    </source>
</reference>
<keyword evidence="4" id="KW-0732">Signal</keyword>
<dbReference type="SMART" id="SM00248">
    <property type="entry name" value="ANK"/>
    <property type="match status" value="4"/>
</dbReference>
<dbReference type="Gene3D" id="1.25.40.20">
    <property type="entry name" value="Ankyrin repeat-containing domain"/>
    <property type="match status" value="2"/>
</dbReference>
<evidence type="ECO:0000256" key="1">
    <source>
        <dbReference type="ARBA" id="ARBA00022737"/>
    </source>
</evidence>
<feature type="signal peptide" evidence="4">
    <location>
        <begin position="1"/>
        <end position="29"/>
    </location>
</feature>
<feature type="repeat" description="ANK" evidence="3">
    <location>
        <begin position="185"/>
        <end position="217"/>
    </location>
</feature>
<dbReference type="PANTHER" id="PTHR24136">
    <property type="entry name" value="SOWAH (DROSOPHILA) HOMOLOG"/>
    <property type="match status" value="1"/>
</dbReference>
<comment type="caution">
    <text evidence="5">The sequence shown here is derived from an EMBL/GenBank/DDBJ whole genome shotgun (WGS) entry which is preliminary data.</text>
</comment>
<dbReference type="Proteomes" id="UP001597110">
    <property type="component" value="Unassembled WGS sequence"/>
</dbReference>
<organism evidence="5 6">
    <name type="scientific">Lysobacter brunescens</name>
    <dbReference type="NCBI Taxonomy" id="262323"/>
    <lineage>
        <taxon>Bacteria</taxon>
        <taxon>Pseudomonadati</taxon>
        <taxon>Pseudomonadota</taxon>
        <taxon>Gammaproteobacteria</taxon>
        <taxon>Lysobacterales</taxon>
        <taxon>Lysobacteraceae</taxon>
        <taxon>Lysobacter</taxon>
    </lineage>
</organism>
<keyword evidence="1" id="KW-0677">Repeat</keyword>
<evidence type="ECO:0000313" key="5">
    <source>
        <dbReference type="EMBL" id="MFD0727539.1"/>
    </source>
</evidence>
<dbReference type="SUPFAM" id="SSF48403">
    <property type="entry name" value="Ankyrin repeat"/>
    <property type="match status" value="1"/>
</dbReference>
<dbReference type="PROSITE" id="PS50088">
    <property type="entry name" value="ANK_REPEAT"/>
    <property type="match status" value="3"/>
</dbReference>
<sequence length="260" mass="27377">MRLDRLTAGPAAPAILLLIATCVACTACAKEKSAMPATAEIHRVSPNQVFPDPAVAALAEAIAEGDLARIRTLAPATDLAARGNKQVTLLQWALLNQRLDSLKALLDAGADPKQPGVDGETVVHMAAMANDPAYLAELLARGADPNVRNPESGAGPLRAALMGEREAQFRALLAAGADPNLADRLGNTPLHVAGQINEPARALDLLDAGADPNARNAQGATFQRYLFMTRAALLNAETRKRREAVEAWLAQRGIPLEGAR</sequence>
<dbReference type="RefSeq" id="WP_386826308.1">
    <property type="nucleotide sequence ID" value="NZ_JBHTIF010000006.1"/>
</dbReference>
<evidence type="ECO:0000256" key="2">
    <source>
        <dbReference type="ARBA" id="ARBA00023043"/>
    </source>
</evidence>
<keyword evidence="2 3" id="KW-0040">ANK repeat</keyword>
<dbReference type="InterPro" id="IPR002110">
    <property type="entry name" value="Ankyrin_rpt"/>
</dbReference>
<feature type="repeat" description="ANK" evidence="3">
    <location>
        <begin position="118"/>
        <end position="150"/>
    </location>
</feature>
<dbReference type="InterPro" id="IPR051573">
    <property type="entry name" value="Ankyrin-SOCS_box_domain"/>
</dbReference>
<feature type="chain" id="PRO_5046322053" evidence="4">
    <location>
        <begin position="30"/>
        <end position="260"/>
    </location>
</feature>
<keyword evidence="6" id="KW-1185">Reference proteome</keyword>
<dbReference type="InterPro" id="IPR036770">
    <property type="entry name" value="Ankyrin_rpt-contain_sf"/>
</dbReference>
<dbReference type="PANTHER" id="PTHR24136:SF15">
    <property type="entry name" value="ANK_REP_REGION DOMAIN-CONTAINING PROTEIN"/>
    <property type="match status" value="1"/>
</dbReference>
<accession>A0ABW2YH51</accession>